<sequence length="870" mass="93701">MVEKPVETLPSAREESTAHLDGCGEPAAIETTLAAVLAGVVRTEQVPVDGHFFNDLGADSLVMAHFCARVRKRADLPSVSMKDVYRHPTIRSLATALADTPPVHRAESAGRAPAEEAFAPPPPAPVPVGSPAGMRRYVLCGALQCAAFLGYVYLLAFGTARGYGWISAGSGVLDVYLRSALFGGAAFVVLCVLPVLAKWTLVGRWKARHFPVWSLAYVRFWIVKTLVRSGPMVLFSGSPLYLLYLRALGAKVGRGAVVLSRTVPVCTDLLTIGDGTVVRKDSSFACYRAHAGLIQTGPVTLGRNVLVSEATVLDIDTSLGDGAQLGHASSLHRGQAVPDGEHWHGSPAQRTDVDYQVVGQARCGAVRRATHSVVQLLLALVVYVPLTVGGVAALLVAVPQLSTALEPGPAVFSDGMFYLEALVTAFVLVFGAVPAGLLVLTALPRLLSLTITPGRTYPLYGFHFEVHRTIALLTNWRFLKRLFGDSSAIVHYLRGLGYDLSRVEQTGSNFGTEMKHETPYLSSVGRGTMVADGLSIMNADFSSTAFRVSRVSIGPRNFLGNRIAYPTRGRTGDNCLLATKVMVPVDGEVREGVGLLGSPSFEIPRSVLRDSTFDGLKGRAELRRGLAAKNRHNVATMAWYLLTRWIYVFALTLLVTAAAELYGPLGVTGLMLADLLVLPFTVAYFVLVERLVTALRPVKPVFCSIYTPDFWQRERYWKVPSETYLKVFDGTPFKNLIWRLLGVRIGRMVFDDGCYLTERAMAAIGDGCTLNSGSVLQCHSQEDGAFKSDRSTIGAGCTLGVGAFVHYGVTVGDGAVLGPDSFLMKGEAVPREAWWGGNPARPFRSHGEDGSHSGDGSHSDDEGRPAPWQP</sequence>
<dbReference type="GO" id="GO:0031177">
    <property type="term" value="F:phosphopantetheine binding"/>
    <property type="evidence" value="ECO:0007669"/>
    <property type="project" value="InterPro"/>
</dbReference>
<name>A0A3S9MGP7_9ACTN</name>
<dbReference type="KEGG" id="scya:EJ357_37015"/>
<feature type="region of interest" description="Disordered" evidence="3">
    <location>
        <begin position="836"/>
        <end position="870"/>
    </location>
</feature>
<dbReference type="InterPro" id="IPR050179">
    <property type="entry name" value="Trans_hexapeptide_repeat"/>
</dbReference>
<feature type="transmembrane region" description="Helical" evidence="4">
    <location>
        <begin position="376"/>
        <end position="397"/>
    </location>
</feature>
<feature type="transmembrane region" description="Helical" evidence="4">
    <location>
        <begin position="417"/>
        <end position="440"/>
    </location>
</feature>
<evidence type="ECO:0000256" key="4">
    <source>
        <dbReference type="SAM" id="Phobius"/>
    </source>
</evidence>
<dbReference type="Pfam" id="PF00550">
    <property type="entry name" value="PP-binding"/>
    <property type="match status" value="1"/>
</dbReference>
<gene>
    <name evidence="6" type="ORF">EJ357_37015</name>
</gene>
<evidence type="ECO:0000256" key="1">
    <source>
        <dbReference type="ARBA" id="ARBA00022450"/>
    </source>
</evidence>
<dbReference type="SUPFAM" id="SSF47336">
    <property type="entry name" value="ACP-like"/>
    <property type="match status" value="1"/>
</dbReference>
<dbReference type="SUPFAM" id="SSF51161">
    <property type="entry name" value="Trimeric LpxA-like enzymes"/>
    <property type="match status" value="2"/>
</dbReference>
<dbReference type="PANTHER" id="PTHR43300:SF11">
    <property type="entry name" value="ACETYLTRANSFERASE RV3034C-RELATED"/>
    <property type="match status" value="1"/>
</dbReference>
<dbReference type="SMART" id="SM00823">
    <property type="entry name" value="PKS_PP"/>
    <property type="match status" value="1"/>
</dbReference>
<feature type="domain" description="Carrier" evidence="5">
    <location>
        <begin position="24"/>
        <end position="101"/>
    </location>
</feature>
<keyword evidence="1" id="KW-0596">Phosphopantetheine</keyword>
<dbReference type="InterPro" id="IPR036736">
    <property type="entry name" value="ACP-like_sf"/>
</dbReference>
<dbReference type="NCBIfam" id="TIGR02353">
    <property type="entry name" value="NRPS_term_dom"/>
    <property type="match status" value="1"/>
</dbReference>
<dbReference type="InterPro" id="IPR011004">
    <property type="entry name" value="Trimer_LpxA-like_sf"/>
</dbReference>
<dbReference type="InterPro" id="IPR012728">
    <property type="entry name" value="Pls/PosA_C"/>
</dbReference>
<dbReference type="Proteomes" id="UP000280298">
    <property type="component" value="Chromosome"/>
</dbReference>
<keyword evidence="4" id="KW-0812">Transmembrane</keyword>
<evidence type="ECO:0000256" key="2">
    <source>
        <dbReference type="ARBA" id="ARBA00022553"/>
    </source>
</evidence>
<keyword evidence="2" id="KW-0597">Phosphoprotein</keyword>
<keyword evidence="4" id="KW-0472">Membrane</keyword>
<dbReference type="InterPro" id="IPR009081">
    <property type="entry name" value="PP-bd_ACP"/>
</dbReference>
<reference evidence="6 7" key="1">
    <citation type="journal article" date="2019" name="Int. J. Syst. Evol. Microbiol.">
        <title>Streptomyces cyaneochromogenes sp. nov., a blue pigment-producing actinomycete from manganese-contaminated soil.</title>
        <authorList>
            <person name="Tang X."/>
            <person name="Zhao J."/>
            <person name="Li K."/>
            <person name="Chen Z."/>
            <person name="Sun Y."/>
            <person name="Gao J."/>
        </authorList>
    </citation>
    <scope>NUCLEOTIDE SEQUENCE [LARGE SCALE GENOMIC DNA]</scope>
    <source>
        <strain evidence="6 7">MK-45</strain>
    </source>
</reference>
<keyword evidence="4" id="KW-1133">Transmembrane helix</keyword>
<organism evidence="6 7">
    <name type="scientific">Streptomyces cyaneochromogenes</name>
    <dbReference type="NCBI Taxonomy" id="2496836"/>
    <lineage>
        <taxon>Bacteria</taxon>
        <taxon>Bacillati</taxon>
        <taxon>Actinomycetota</taxon>
        <taxon>Actinomycetes</taxon>
        <taxon>Kitasatosporales</taxon>
        <taxon>Streptomycetaceae</taxon>
        <taxon>Streptomyces</taxon>
    </lineage>
</organism>
<feature type="transmembrane region" description="Helical" evidence="4">
    <location>
        <begin position="638"/>
        <end position="659"/>
    </location>
</feature>
<dbReference type="PROSITE" id="PS50075">
    <property type="entry name" value="CARRIER"/>
    <property type="match status" value="1"/>
</dbReference>
<dbReference type="EMBL" id="CP034539">
    <property type="protein sequence ID" value="AZQ38367.1"/>
    <property type="molecule type" value="Genomic_DNA"/>
</dbReference>
<evidence type="ECO:0000256" key="3">
    <source>
        <dbReference type="SAM" id="MobiDB-lite"/>
    </source>
</evidence>
<dbReference type="PANTHER" id="PTHR43300">
    <property type="entry name" value="ACETYLTRANSFERASE"/>
    <property type="match status" value="1"/>
</dbReference>
<dbReference type="AlphaFoldDB" id="A0A3S9MGP7"/>
<feature type="compositionally biased region" description="Basic and acidic residues" evidence="3">
    <location>
        <begin position="845"/>
        <end position="864"/>
    </location>
</feature>
<evidence type="ECO:0000313" key="6">
    <source>
        <dbReference type="EMBL" id="AZQ38367.1"/>
    </source>
</evidence>
<feature type="transmembrane region" description="Helical" evidence="4">
    <location>
        <begin position="176"/>
        <end position="197"/>
    </location>
</feature>
<dbReference type="OrthoDB" id="2472181at2"/>
<protein>
    <submittedName>
        <fullName evidence="6">Peptide synthetase</fullName>
    </submittedName>
</protein>
<proteinExistence type="predicted"/>
<dbReference type="Gene3D" id="2.160.10.10">
    <property type="entry name" value="Hexapeptide repeat proteins"/>
    <property type="match status" value="2"/>
</dbReference>
<feature type="transmembrane region" description="Helical" evidence="4">
    <location>
        <begin position="665"/>
        <end position="687"/>
    </location>
</feature>
<dbReference type="Gene3D" id="1.10.1200.10">
    <property type="entry name" value="ACP-like"/>
    <property type="match status" value="1"/>
</dbReference>
<accession>A0A3S9MGP7</accession>
<evidence type="ECO:0000259" key="5">
    <source>
        <dbReference type="PROSITE" id="PS50075"/>
    </source>
</evidence>
<feature type="transmembrane region" description="Helical" evidence="4">
    <location>
        <begin position="137"/>
        <end position="156"/>
    </location>
</feature>
<dbReference type="RefSeq" id="WP_126396025.1">
    <property type="nucleotide sequence ID" value="NZ_CP034539.1"/>
</dbReference>
<keyword evidence="7" id="KW-1185">Reference proteome</keyword>
<evidence type="ECO:0000313" key="7">
    <source>
        <dbReference type="Proteomes" id="UP000280298"/>
    </source>
</evidence>
<dbReference type="InterPro" id="IPR020806">
    <property type="entry name" value="PKS_PP-bd"/>
</dbReference>
<dbReference type="GO" id="GO:0017000">
    <property type="term" value="P:antibiotic biosynthetic process"/>
    <property type="evidence" value="ECO:0007669"/>
    <property type="project" value="UniProtKB-ARBA"/>
</dbReference>